<feature type="DNA-binding region" description="OmpR/PhoB-type" evidence="6">
    <location>
        <begin position="1"/>
        <end position="89"/>
    </location>
</feature>
<dbReference type="InterPro" id="IPR051677">
    <property type="entry name" value="AfsR-DnrI-RedD_regulator"/>
</dbReference>
<dbReference type="RefSeq" id="WP_382379098.1">
    <property type="nucleotide sequence ID" value="NZ_JBHRZI010000037.1"/>
</dbReference>
<dbReference type="PANTHER" id="PTHR35807">
    <property type="entry name" value="TRANSCRIPTIONAL REGULATOR REDD-RELATED"/>
    <property type="match status" value="1"/>
</dbReference>
<dbReference type="InterPro" id="IPR005158">
    <property type="entry name" value="BTAD"/>
</dbReference>
<evidence type="ECO:0000313" key="9">
    <source>
        <dbReference type="Proteomes" id="UP001595690"/>
    </source>
</evidence>
<keyword evidence="5" id="KW-0802">TPR repeat</keyword>
<evidence type="ECO:0000256" key="6">
    <source>
        <dbReference type="PROSITE-ProRule" id="PRU01091"/>
    </source>
</evidence>
<dbReference type="Proteomes" id="UP001595690">
    <property type="component" value="Unassembled WGS sequence"/>
</dbReference>
<evidence type="ECO:0000256" key="2">
    <source>
        <dbReference type="ARBA" id="ARBA00023015"/>
    </source>
</evidence>
<dbReference type="InterPro" id="IPR027417">
    <property type="entry name" value="P-loop_NTPase"/>
</dbReference>
<dbReference type="SUPFAM" id="SSF46894">
    <property type="entry name" value="C-terminal effector domain of the bipartite response regulators"/>
    <property type="match status" value="1"/>
</dbReference>
<dbReference type="SMART" id="SM00028">
    <property type="entry name" value="TPR"/>
    <property type="match status" value="6"/>
</dbReference>
<sequence length="963" mass="106316">MEFRMLGPLEAWHEHTSVPLGDQQQRFILVVLLLHANKPVSPERLTETVWPKNPDRRSLVRSYIKRLRTAFEPTDASIDTTPTGYVLRVDEEQIDTVRFDRLRAEAAQAVQDNDQRRAIDLLREAVALRRGRFLEDIDIDRVGGAEVIPPEESYDDALGDLAELELVVGDYRSARDRMRRAVRTAPDNQKYSELLMRALIACGDRVGAVRVFDAAAEALADFGIEPGTVLRNLAERARRGEPVSSLPSRPRAFTGRTTELGEIESAAASTGERRAIWISGAPGIGKSGLAVEAAHRLRSRFPDGQILLRLNGFTPNVAEMSISDALTQLLVEQGVPAEQIPDTVGRKATLFQSRLYGTRTLVVLDNAASPEQVRPLLPEAEGCFAIVTSRHMGEPDISAHLRLSPLPPDDALTMFQTLTDPFRIRGRSADVAGLVKRCGYLPMPINVAAALFRRHDRWSLDHLLGLMDENGPWQEDGTAAVRASYLQLDEELQHVFRLFGHLPGPDVDIVAAAALVGRDVAATRKLLYDLHEVCLLEEVGLDRYQMLDSVKEFAAAEPPSPGALARLLDFYLVTLANAVRVAYPFDLTILPSVDRESPLGLRFTHADEALKWINAERDNLMAAIRHSGGDHGWRLAALIWRHFNTANRFADWIDAVKSVRTDDDHSQAHVLQRLSTANDRLGKHAEGRDFAEQALARWARLGDVAGEAAARCALAMSAMQLGSHEVAMRHFEAALAKYEQCGDLRGRAHALSMLGYLNEQHRRFDVALRQHDDAVPILREIGHLQGLAHALNNRGANRQHLGMFDEAIPDHLEAHEIAVEIGDACVSAYALTNIADAHRLAGRFKAALHHHDLATKAATGLADAELQARLLHDRAATVRDNGDLHAALRLYQSLLDVASGTGNLTHRSHGEIGVARTMHALGWHAEAVPHWNAAEAAFRELGQPEAEEVRDERAALACACGQR</sequence>
<dbReference type="Pfam" id="PF00486">
    <property type="entry name" value="Trans_reg_C"/>
    <property type="match status" value="1"/>
</dbReference>
<protein>
    <submittedName>
        <fullName evidence="8">Tetratricopeptide repeat protein</fullName>
    </submittedName>
</protein>
<dbReference type="Gene3D" id="1.10.10.10">
    <property type="entry name" value="Winged helix-like DNA-binding domain superfamily/Winged helix DNA-binding domain"/>
    <property type="match status" value="1"/>
</dbReference>
<evidence type="ECO:0000256" key="4">
    <source>
        <dbReference type="ARBA" id="ARBA00023163"/>
    </source>
</evidence>
<dbReference type="Pfam" id="PF13424">
    <property type="entry name" value="TPR_12"/>
    <property type="match status" value="1"/>
</dbReference>
<dbReference type="InterPro" id="IPR036388">
    <property type="entry name" value="WH-like_DNA-bd_sf"/>
</dbReference>
<dbReference type="SUPFAM" id="SSF52540">
    <property type="entry name" value="P-loop containing nucleoside triphosphate hydrolases"/>
    <property type="match status" value="1"/>
</dbReference>
<dbReference type="SMART" id="SM00862">
    <property type="entry name" value="Trans_reg_C"/>
    <property type="match status" value="1"/>
</dbReference>
<evidence type="ECO:0000259" key="7">
    <source>
        <dbReference type="PROSITE" id="PS51755"/>
    </source>
</evidence>
<dbReference type="SMART" id="SM01043">
    <property type="entry name" value="BTAD"/>
    <property type="match status" value="1"/>
</dbReference>
<keyword evidence="3 6" id="KW-0238">DNA-binding</keyword>
<keyword evidence="2" id="KW-0805">Transcription regulation</keyword>
<dbReference type="Pfam" id="PF03704">
    <property type="entry name" value="BTAD"/>
    <property type="match status" value="1"/>
</dbReference>
<comment type="caution">
    <text evidence="8">The sequence shown here is derived from an EMBL/GenBank/DDBJ whole genome shotgun (WGS) entry which is preliminary data.</text>
</comment>
<dbReference type="InterPro" id="IPR001867">
    <property type="entry name" value="OmpR/PhoB-type_DNA-bd"/>
</dbReference>
<name>A0ABV8C6I3_9PSEU</name>
<proteinExistence type="inferred from homology"/>
<evidence type="ECO:0000256" key="3">
    <source>
        <dbReference type="ARBA" id="ARBA00023125"/>
    </source>
</evidence>
<keyword evidence="9" id="KW-1185">Reference proteome</keyword>
<feature type="repeat" description="TPR" evidence="5">
    <location>
        <begin position="155"/>
        <end position="188"/>
    </location>
</feature>
<comment type="similarity">
    <text evidence="1">Belongs to the AfsR/DnrI/RedD regulatory family.</text>
</comment>
<dbReference type="InterPro" id="IPR011990">
    <property type="entry name" value="TPR-like_helical_dom_sf"/>
</dbReference>
<dbReference type="EMBL" id="JBHRZI010000037">
    <property type="protein sequence ID" value="MFC3897612.1"/>
    <property type="molecule type" value="Genomic_DNA"/>
</dbReference>
<dbReference type="PANTHER" id="PTHR35807:SF1">
    <property type="entry name" value="TRANSCRIPTIONAL REGULATOR REDD"/>
    <property type="match status" value="1"/>
</dbReference>
<dbReference type="SUPFAM" id="SSF48452">
    <property type="entry name" value="TPR-like"/>
    <property type="match status" value="3"/>
</dbReference>
<dbReference type="Gene3D" id="3.40.50.300">
    <property type="entry name" value="P-loop containing nucleotide triphosphate hydrolases"/>
    <property type="match status" value="1"/>
</dbReference>
<dbReference type="Gene3D" id="1.25.40.10">
    <property type="entry name" value="Tetratricopeptide repeat domain"/>
    <property type="match status" value="2"/>
</dbReference>
<dbReference type="PROSITE" id="PS50005">
    <property type="entry name" value="TPR"/>
    <property type="match status" value="1"/>
</dbReference>
<feature type="domain" description="OmpR/PhoB-type" evidence="7">
    <location>
        <begin position="1"/>
        <end position="89"/>
    </location>
</feature>
<reference evidence="9" key="1">
    <citation type="journal article" date="2019" name="Int. J. Syst. Evol. Microbiol.">
        <title>The Global Catalogue of Microorganisms (GCM) 10K type strain sequencing project: providing services to taxonomists for standard genome sequencing and annotation.</title>
        <authorList>
            <consortium name="The Broad Institute Genomics Platform"/>
            <consortium name="The Broad Institute Genome Sequencing Center for Infectious Disease"/>
            <person name="Wu L."/>
            <person name="Ma J."/>
        </authorList>
    </citation>
    <scope>NUCLEOTIDE SEQUENCE [LARGE SCALE GENOMIC DNA]</scope>
    <source>
        <strain evidence="9">CGMCC 4.7405</strain>
    </source>
</reference>
<gene>
    <name evidence="8" type="ORF">ACFOWZ_39565</name>
</gene>
<organism evidence="8 9">
    <name type="scientific">Lentzea rhizosphaerae</name>
    <dbReference type="NCBI Taxonomy" id="2041025"/>
    <lineage>
        <taxon>Bacteria</taxon>
        <taxon>Bacillati</taxon>
        <taxon>Actinomycetota</taxon>
        <taxon>Actinomycetes</taxon>
        <taxon>Pseudonocardiales</taxon>
        <taxon>Pseudonocardiaceae</taxon>
        <taxon>Lentzea</taxon>
    </lineage>
</organism>
<dbReference type="InterPro" id="IPR016032">
    <property type="entry name" value="Sig_transdc_resp-reg_C-effctor"/>
</dbReference>
<dbReference type="InterPro" id="IPR019734">
    <property type="entry name" value="TPR_rpt"/>
</dbReference>
<accession>A0ABV8C6I3</accession>
<keyword evidence="4" id="KW-0804">Transcription</keyword>
<evidence type="ECO:0000313" key="8">
    <source>
        <dbReference type="EMBL" id="MFC3897612.1"/>
    </source>
</evidence>
<evidence type="ECO:0000256" key="5">
    <source>
        <dbReference type="PROSITE-ProRule" id="PRU00339"/>
    </source>
</evidence>
<dbReference type="PROSITE" id="PS51755">
    <property type="entry name" value="OMPR_PHOB"/>
    <property type="match status" value="1"/>
</dbReference>
<evidence type="ECO:0000256" key="1">
    <source>
        <dbReference type="ARBA" id="ARBA00005820"/>
    </source>
</evidence>